<dbReference type="PANTHER" id="PTHR23252:SF43">
    <property type="entry name" value="INTIMAL THICKNESS RELATED RECEPTOR IRP DOMAIN-CONTAINING PROTEIN"/>
    <property type="match status" value="1"/>
</dbReference>
<dbReference type="OrthoDB" id="45670at2759"/>
<dbReference type="AlphaFoldDB" id="A0A210Q9Q2"/>
<dbReference type="GO" id="GO:0007186">
    <property type="term" value="P:G protein-coupled receptor signaling pathway"/>
    <property type="evidence" value="ECO:0007669"/>
    <property type="project" value="InterPro"/>
</dbReference>
<reference evidence="4 5" key="1">
    <citation type="journal article" date="2017" name="Nat. Ecol. Evol.">
        <title>Scallop genome provides insights into evolution of bilaterian karyotype and development.</title>
        <authorList>
            <person name="Wang S."/>
            <person name="Zhang J."/>
            <person name="Jiao W."/>
            <person name="Li J."/>
            <person name="Xun X."/>
            <person name="Sun Y."/>
            <person name="Guo X."/>
            <person name="Huan P."/>
            <person name="Dong B."/>
            <person name="Zhang L."/>
            <person name="Hu X."/>
            <person name="Sun X."/>
            <person name="Wang J."/>
            <person name="Zhao C."/>
            <person name="Wang Y."/>
            <person name="Wang D."/>
            <person name="Huang X."/>
            <person name="Wang R."/>
            <person name="Lv J."/>
            <person name="Li Y."/>
            <person name="Zhang Z."/>
            <person name="Liu B."/>
            <person name="Lu W."/>
            <person name="Hui Y."/>
            <person name="Liang J."/>
            <person name="Zhou Z."/>
            <person name="Hou R."/>
            <person name="Li X."/>
            <person name="Liu Y."/>
            <person name="Li H."/>
            <person name="Ning X."/>
            <person name="Lin Y."/>
            <person name="Zhao L."/>
            <person name="Xing Q."/>
            <person name="Dou J."/>
            <person name="Li Y."/>
            <person name="Mao J."/>
            <person name="Guo H."/>
            <person name="Dou H."/>
            <person name="Li T."/>
            <person name="Mu C."/>
            <person name="Jiang W."/>
            <person name="Fu Q."/>
            <person name="Fu X."/>
            <person name="Miao Y."/>
            <person name="Liu J."/>
            <person name="Yu Q."/>
            <person name="Li R."/>
            <person name="Liao H."/>
            <person name="Li X."/>
            <person name="Kong Y."/>
            <person name="Jiang Z."/>
            <person name="Chourrout D."/>
            <person name="Li R."/>
            <person name="Bao Z."/>
        </authorList>
    </citation>
    <scope>NUCLEOTIDE SEQUENCE [LARGE SCALE GENOMIC DNA]</scope>
    <source>
        <strain evidence="4 5">PY_sf001</strain>
    </source>
</reference>
<dbReference type="Pfam" id="PF10192">
    <property type="entry name" value="GPR180-TMEM145_TM"/>
    <property type="match status" value="1"/>
</dbReference>
<evidence type="ECO:0000313" key="5">
    <source>
        <dbReference type="Proteomes" id="UP000242188"/>
    </source>
</evidence>
<feature type="transmembrane region" description="Helical" evidence="1">
    <location>
        <begin position="252"/>
        <end position="273"/>
    </location>
</feature>
<dbReference type="GO" id="GO:0019236">
    <property type="term" value="P:response to pheromone"/>
    <property type="evidence" value="ECO:0007669"/>
    <property type="project" value="InterPro"/>
</dbReference>
<feature type="transmembrane region" description="Helical" evidence="1">
    <location>
        <begin position="223"/>
        <end position="243"/>
    </location>
</feature>
<evidence type="ECO:0000259" key="3">
    <source>
        <dbReference type="Pfam" id="PF10192"/>
    </source>
</evidence>
<feature type="transmembrane region" description="Helical" evidence="1">
    <location>
        <begin position="425"/>
        <end position="446"/>
    </location>
</feature>
<keyword evidence="1 4" id="KW-0812">Transmembrane</keyword>
<dbReference type="InterPro" id="IPR047831">
    <property type="entry name" value="GPR180/TMEM145"/>
</dbReference>
<accession>A0A210Q9Q2</accession>
<organism evidence="4 5">
    <name type="scientific">Mizuhopecten yessoensis</name>
    <name type="common">Japanese scallop</name>
    <name type="synonym">Patinopecten yessoensis</name>
    <dbReference type="NCBI Taxonomy" id="6573"/>
    <lineage>
        <taxon>Eukaryota</taxon>
        <taxon>Metazoa</taxon>
        <taxon>Spiralia</taxon>
        <taxon>Lophotrochozoa</taxon>
        <taxon>Mollusca</taxon>
        <taxon>Bivalvia</taxon>
        <taxon>Autobranchia</taxon>
        <taxon>Pteriomorphia</taxon>
        <taxon>Pectinida</taxon>
        <taxon>Pectinoidea</taxon>
        <taxon>Pectinidae</taxon>
        <taxon>Mizuhopecten</taxon>
    </lineage>
</organism>
<comment type="caution">
    <text evidence="4">The sequence shown here is derived from an EMBL/GenBank/DDBJ whole genome shotgun (WGS) entry which is preliminary data.</text>
</comment>
<evidence type="ECO:0000256" key="1">
    <source>
        <dbReference type="SAM" id="Phobius"/>
    </source>
</evidence>
<feature type="transmembrane region" description="Helical" evidence="1">
    <location>
        <begin position="293"/>
        <end position="310"/>
    </location>
</feature>
<keyword evidence="1" id="KW-1133">Transmembrane helix</keyword>
<dbReference type="EMBL" id="NEDP02004499">
    <property type="protein sequence ID" value="OWF45445.1"/>
    <property type="molecule type" value="Genomic_DNA"/>
</dbReference>
<feature type="transmembrane region" description="Helical" evidence="1">
    <location>
        <begin position="398"/>
        <end position="419"/>
    </location>
</feature>
<protein>
    <submittedName>
        <fullName evidence="4">Transmembrane protein 145</fullName>
    </submittedName>
</protein>
<feature type="signal peptide" evidence="2">
    <location>
        <begin position="1"/>
        <end position="26"/>
    </location>
</feature>
<keyword evidence="2" id="KW-0732">Signal</keyword>
<keyword evidence="1" id="KW-0472">Membrane</keyword>
<sequence>MKTSPSRIVTIVCIFIVLISDHKLLALHLKGSWNTGSFFKYLAKFAIQKTNTKDLLDTEGFVYGNITSKSNPSSFVTLVVVDSEYFMEFHGNSTRKLHQHTCARMFNKIDTIAFDFECKKHGLEDFLRRVPCIKGKLCYDEDNPANVMPGYQFTYKVQDFRSPRFWYVSLVACQRNHCVWERNDDKPFNIDYDIWLVNGNPASKHFNPFEHQFSFDDHDIFEVYLLFLLFYGIILPIWIYAFIKQKHPITQLFTSVIVMEVIGIAMNFLHVFIFSFNGVGFFPLEIVGNAVDTISQCLFMLFLLLVARGWTISHMEIKGRAVVFSVWGVYTLSNFVLYFWNLTEIDEISNIDEWQTYPGYITLGLRMVIMIWFVVELRRTVFHSKHPDRLNFLQQFGAFFLVWFIYLPVLAIIGTQISALWKHKTILTITLGSDLLCVLVMIHLLWPSRSILYLIKTESNISTYDLELTGLLDIDDQEENSIFSRESHFTSKHIEPNHNTIQNGKYHSKNCIPNGTNHLVEESGDLIEMDTIDIHRQEGKI</sequence>
<feature type="transmembrane region" description="Helical" evidence="1">
    <location>
        <begin position="360"/>
        <end position="377"/>
    </location>
</feature>
<name>A0A210Q9Q2_MIZYE</name>
<keyword evidence="5" id="KW-1185">Reference proteome</keyword>
<evidence type="ECO:0000256" key="2">
    <source>
        <dbReference type="SAM" id="SignalP"/>
    </source>
</evidence>
<gene>
    <name evidence="4" type="ORF">KP79_PYT10368</name>
</gene>
<evidence type="ECO:0000313" key="4">
    <source>
        <dbReference type="EMBL" id="OWF45445.1"/>
    </source>
</evidence>
<dbReference type="InterPro" id="IPR019336">
    <property type="entry name" value="GPR180/TMEM145_TM"/>
</dbReference>
<feature type="domain" description="GPR180/TMEM145 transmembrane" evidence="3">
    <location>
        <begin position="228"/>
        <end position="441"/>
    </location>
</feature>
<proteinExistence type="predicted"/>
<dbReference type="Proteomes" id="UP000242188">
    <property type="component" value="Unassembled WGS sequence"/>
</dbReference>
<feature type="transmembrane region" description="Helical" evidence="1">
    <location>
        <begin position="322"/>
        <end position="340"/>
    </location>
</feature>
<dbReference type="PANTHER" id="PTHR23252">
    <property type="entry name" value="INTIMAL THICKNESS RECEPTOR-RELATED"/>
    <property type="match status" value="1"/>
</dbReference>
<feature type="chain" id="PRO_5012080865" evidence="2">
    <location>
        <begin position="27"/>
        <end position="541"/>
    </location>
</feature>